<dbReference type="WBParaSite" id="SVE_0413000.1">
    <property type="protein sequence ID" value="SVE_0413000.1"/>
    <property type="gene ID" value="SVE_0413000"/>
</dbReference>
<accession>A0A0K0F5N8</accession>
<dbReference type="SUPFAM" id="SSF57924">
    <property type="entry name" value="Inhibitor of apoptosis (IAP) repeat"/>
    <property type="match status" value="1"/>
</dbReference>
<dbReference type="GO" id="GO:0016740">
    <property type="term" value="F:transferase activity"/>
    <property type="evidence" value="ECO:0007669"/>
    <property type="project" value="UniProtKB-KW"/>
</dbReference>
<keyword evidence="2" id="KW-0833">Ubl conjugation pathway</keyword>
<feature type="compositionally biased region" description="Acidic residues" evidence="3">
    <location>
        <begin position="2612"/>
        <end position="2623"/>
    </location>
</feature>
<evidence type="ECO:0000256" key="1">
    <source>
        <dbReference type="ARBA" id="ARBA00022679"/>
    </source>
</evidence>
<evidence type="ECO:0000313" key="6">
    <source>
        <dbReference type="WBParaSite" id="SVE_0413000.1"/>
    </source>
</evidence>
<protein>
    <submittedName>
        <fullName evidence="6">UBIQUITIN_CONJUGAT_2 domain-containing protein</fullName>
    </submittedName>
</protein>
<feature type="domain" description="UBC core" evidence="4">
    <location>
        <begin position="4895"/>
        <end position="5062"/>
    </location>
</feature>
<dbReference type="GO" id="GO:0005634">
    <property type="term" value="C:nucleus"/>
    <property type="evidence" value="ECO:0007669"/>
    <property type="project" value="TreeGrafter"/>
</dbReference>
<dbReference type="Gene3D" id="1.10.1170.10">
    <property type="entry name" value="Inhibitor Of Apoptosis Protein (2mihbC-IAP-1), Chain A"/>
    <property type="match status" value="1"/>
</dbReference>
<reference evidence="6" key="2">
    <citation type="submission" date="2015-08" db="UniProtKB">
        <authorList>
            <consortium name="WormBaseParasite"/>
        </authorList>
    </citation>
    <scope>IDENTIFICATION</scope>
</reference>
<reference evidence="5" key="1">
    <citation type="submission" date="2014-07" db="EMBL/GenBank/DDBJ databases">
        <authorList>
            <person name="Martin A.A"/>
            <person name="De Silva N."/>
        </authorList>
    </citation>
    <scope>NUCLEOTIDE SEQUENCE</scope>
</reference>
<dbReference type="Pfam" id="PF00179">
    <property type="entry name" value="UQ_con"/>
    <property type="match status" value="1"/>
</dbReference>
<sequence>MGTQKPIQLEPLANCPLLINPSRLQISLPKNKVKDIFYHLKNDKYYLNYDNGSVYELNSDLSTTPVCLDDELIFITDNANINFRSSFESTFMLKNSLQPKQFEKDKKEEIKIEMGSLEIIHWAAYFSSKLESGNDGEENRALSYFDKSIFDAMQVVNAGVFSSTIVTIKKPYELLDYVSSVTKENDDEGKREFFWYHLLERLRVALWEFDPYCQGLKSIVNEPLVVQTQDNHIMKSEMARFLSFHSWPHNNFPLAVPSYMARSGFYHSSQRSATDRCFCFACNLCLATWEANDDPIQEHERYSQECSHFKNECQYNIPMNVTISSTVARPISDHLNNINSIVIGTSNSNSKYVAVGVNYRDNTCGVVLHKPYSIIPGDFIEFKVDILNDLSYKKHFINIGIDINKPLTSQITALCSISYKTTNDSSTGLSKKTYSNVFPGHYNDGSATLLILALKVSDGNATENIIASYRTTMQNKLIQRKKSSKNREVFEGFTTAAVVVEDLLALGDFSDDDIFKDNLSNDYNECDINGKESSIRYSSENQKFELENYLNVPEMVSKSLQHPNCIEYIVCDNEFQNVFFTVNNYSNNSSAITSFKVNHSCLCTETLIPTGVVHKEITNGTIKKFSLLDKDFFGNSKLPLVVFGAVVLTHDGMLQICDFNSNEKALLGTNFESFALTKNQIILGIDKENSAMAFQFDKPVTDDFVNEADIKLLFKLVFGNLTVDKMKEYFKDTLAYKKLGNDNVNKLWHLIRMQPILFDQNCSQLIYNKTGDLIKKEGNVGTYSQYRIQVPPIWKINSDHKFSMLTGPATSNKDYMKCFAMKSYNIDPTVSIEDDLYCQVYQISFTCGSSFSHINILFKLADVNMPLPQMKLSVMKLKDGEKYSTLTEFFDETNTRVLRKNLESFKSHLMPISGKDNFYNLLDHSDIDQGNILCQVGYHDLFERMLVDTCDYDYNGDIVVKSGGATTFYFILEFLPSEFSSLSRYQKLLSKENSVFNSHTAFHNSKNKRLLSKASKVHKCERLGIKSSRESCEFLNGDHLKLAVVKEISFLICDFDRNKIEMPKVQRYALTTATECHVNLLNIAFGRFPSEFTKESMSINEMRQASIKAIEILIWILGVNSNQLQLSVVNNFLLLTEDDTFICDIVEYGFVHSTKDLSYNTILLLTKLMNSSKSDVKCYGDYWKSMVMLANKAAPLLQNFDQSSSFYNLILFLTTILNQTTDFMNDTSSILLCNETMMMYCSVLKELGDVYNKKRQKTEFLFELEAISYPGDFFELEMFDWPKTIMKVKSYLNCESNRESHNIIEKNRKYNNKPINPEIPTPDSLTNAASNTSQTNYNILIEQYKAAHCGESEYKDLKLVLDTTEKIKNKNYDQTKIASNPFSKEDMARFKTSVPEFFLSRFLHRLGGNSQSTKEDYIRFFNFDFLIQNGNIKSGSSESKNFIYGNTDEWLSICDDMNCYVSTGEIKSVSYINTKKWFELLDYKIINGTQTFNNSSISDAQSDSKNNQLKQKPQKKHGMSAPFPPMSVIDSFPNFSPNFIETKLNINNSMIKESSNINDCFERDVIIDPIFLNGLLESEPLTFKIVETTGHVKVFGSSMTSEKNRQGQETDWVNKKFTLSLQSAIQVPTPELVTMDRLTVGSKKTILINFGTPVYLTHIVIPPNNAIGSIDILGQFREEFPNEIIGSSNTFSKRALILNNINLKSPVQYVTLVLRVKNFVKEASTFCLGNFYGHRHLSCKEIYDLKNLTQLRENLEASFRYLEKEIGHSICCLDNDDEEQGSLLKNIENCHMKKLKWNIVNGIINRMSEANTTAQLKVIKDYGKHTFMSRRSSFDDCTLGHLQAYLESISVFLLEISQNLSISTRSLSSITHVDDNYDFKKNTQLVNDIVKNLFDLESAVSLFGNVVIFGNAEARVKLVSLLFQTCYSKIWWPQFFTSVLKKFYTYFQYKTDDDFFMMFSFLLHSTVKFPALYGLTMKELLSFLMSQCVEKNLYKNHQLITWTLTLCSTAFDVVVVNKRKCDRWSFISGDFAISTLSPKTSVNASETKDFNVSPSTSQNIITAKKTGIPAGQLPPQNTVAIAFPPSTVPPPLQFSFVSAQSAVPIPPHVFSSLGVPSVSITPSFGDMIASSPTSTQPYLGTFMVQQQFNIGSMLQNKNFHNNQSMQNNIKFNIPQFKKDNSSSKTRQYSARLKMPFDFCKEIVNTLTNLLLEIHNNSNSDLPLVTKLLLCKIISKVCNHGGMHPLPLTLVIKEKTYSLISLMVDTTTQYWLKHALQCLFLDSIDAEFRQQIRNILSSYTKFEKINEYKNGTDDFYKAIIGDVKKHSLILNSSQNIGHDMTPITIESLEAMMKLHTSVINREHLSLGERLTSILEGNISFDKLPKLRYDCVEIDYDSNLRINIENMEAPSHTAIASGMERSKWGWSTPHDIFSMANFDSQDKELLYEYLMILMYLLRPSDQKICTIPSSIRITVLTAFVGKFLKKKLSKGESMIYVFRWIDVLRVIERQFAFSAKSVEEYLSFMVVEMGYMDKDDYKLDIDFSTQSRAALSALSSFEGIFYGRNQTSSIDSSSVSLSYISKNVSEKDIIDIASKDPISGTDHVIDIAEKSDQADDSSPDDDESLSETKKNKLDIQTSEDNNESLLEDVVIGTECELTFHNFIENQLKKYEVQLNDQRQRFSHSLSTDNVKRSGLKGLIETMNEFLDNISEDLKNIADTEVLASHISANQSLEFNRINSCQQAVLDLHKKIWAKDCLIMPYLPANQSYVYHRFSQSTDVALKSSIVFNEIVLKECLGKWCNIVNLALEKQQYSEYEDLMSKKFMGITMYTVINIFNNLISDFNFIIDNHNLAKNVLVTFFDILGNVRTKLNSITSQHGKTKFFYEDICLSESAVETLISLKNYWFTSDTLDISHEAIRLIETSCSVSSRVTGQLINSTHFEDFFMSYFDAQLSNDTNLGAAFFSPVRDLLTTLSRDEKNFVTFRSKILNTISYVLNEKYHLLKKNTFVMNHITSIMLKISFQEVSFNEQHQLYFHILEPILNGILSFVRDRKMCNENDNKFSDVFDLDGLQKRQTISPNKCFTQVMDNDGSLEGSDYEKKKYNENKVNPLINDGFTKIKQKKNETKKDIKNNNENSIFQTINNFIPGDPAQFIHDNYISLASKHENQKKDENSGNENDSHLENFLFIMIQDLSNTLKYKSYGKLFLEEKLNLLYKMLDILSYCDCDRAISFESLETVKLSLITFGDYIYDIISKLTNLSSHLMSGNTKKFVEPFVLYLNKNSRNSLKNISSYEILNLDKRKDFVGMSRPLQFAYQLMLKDVEYKKSFSELKGVDLIADQINRYVNSSLQSFAASSPSTELFSQLQKLTSTVTGMEEKLPMIKGKNYFDREVNYAPLSNISGSMKNLNNTIYGVMSNVPGNVKRTRAINWTYNFTPKEAHCHLTFTFAHQILLKDIQIKFATPYHCNGIGVQAMFATEPSLSSWRANFNAQRVVGKGKMDVKFNISTFPVNAVRLYFQKPIDSSSLSISQIVINGYPAVDNLVFKFKYERDFINWLDILSKTFTDDVNIWSQYEELSHSFIKYFMVYGGGEEVQKHLSKIFLHYDQQKKSSSCSSVSLIIQYLQEENYVNPDCLVFLAEAMLQSCTIVKQGPNRKLPIHLLHSYTVTRQKIYLETIPSIINKVLLSPKNGSSNYLDSTLIWIASCIVWQNSNDNLMKHDTAATCIEIGSKIIPLLPKLVEYCQNPVTEASAWLMCSFVKATPLLFPSILESFGYNQEKNNIMEISTSHFLYYLQHIGQSGTAIELLKEKGILNQYLEVIYQICTKPSKDKMTIFYNIINFLSKISRVGGACEYLDHYKPSSFIIPLLTFISSESFDEYVKKTAFTVSEVTDRVIDLMNNLTSYGGNHRAKIAEAVTEILVQSKTKSLTSAAKQLVYRIVLDEEKICVKISLDQEVANNFRRDNARVVMIHPLFGCDRNSMLCKASLYSPINHLMEDLSKELEINERESLSNLKRLKFDKSFLASTDWAQDLFDDVPNFYSSLVKNKQLEELVKKKSEIENYFLENYGLYLDQCYSRDNLSNDWTIGQIIDALRCDAKDLSKLNDKSSSYLDTTTITDDVSHDESDAMSESSYSTTSRSCISPSLLNNSISTFGYPTHCGDRADGFFSLFVNCSNVTFKSKKLDETVNDNSHLKFIVESNSPSKSTLMHFAKNGGLRLMSEYIKNTSESYNHICKIAETVRELLSKSDSENILFSSDSKLNRKRARGKKYELNNGKLLEHDNTIDNMYQIQNKLMKVNINKNFYTNEFSNNGFTSEFPEIMDINACIDDIKYNKDIENGKENDYYGLAALFNDMKTISVVNDQQIPLYVMIAFNTFLKLQGYAEALVNQNRDMSVYLIKILLGICTVDEDIDKETLTILPFKVLETLFSRMNTDKGQENEALALRHEAINSGVCDIVFIMLSHYSHLKGKFQDLRTNKMKVADEAVVNINSLIIFHQQYEEFKLSEMQAKSASHSNRHKEHSFIYSGNENKKDSDTYWAKGTGYGHGTTNQHWNVKEHFNKKKNEEKIVACMFDVLSSFMTIKSEIFDDDKIRSRASSRLSRSRNNTLSSAVATSIEDFTSMSISRHSLSERSDVNEQHAMDVQIKSNTKYFVSIEFLIMAFRSSLSSNIKNYLSNDSVMDIAKHIVVYESLISLLSTMVCCEPIQCSYLELVNDDEKSNLPSCYLENSGTTLDLINILLNFNKEGCTTFTNFSNIYDNIKSYTNNLKNIAAIPKKDAKCGNDNNTCGIKSETDEICENESTTDESNDEEISETTLSNLLTHMETLFTSLKLKIYDDMEGSNKNDTKETVSIEDLYIEELKKHQFLPISFMNENECFVVPYLYAHNLTQNGGGQTASRTRMRRIAQEMLTLKNSLPLTFGSSIFIKTCEERLDVLKALITGPKDTPYENGCFEFDIFFPNDYPNSPVQVKLLTTGGGSVRFNPNLYQDGKVCLSILNTWHGRPEERWNSETSSLLQVLVSIQSLILVSEPYFNEPGYERSRNTDNGRAASFDYDLNIMHNVVRWAMYDAIKNPSIAFKDVILRHFTIKKQEIKEQLDKWVDFAEVGQTTNNGHSKQTIPQSIKLLKQNRDLVVKALETLPDLNELNSPEKSEISLKVTEHIDDVKKN</sequence>
<feature type="region of interest" description="Disordered" evidence="3">
    <location>
        <begin position="1496"/>
        <end position="1520"/>
    </location>
</feature>
<evidence type="ECO:0000259" key="4">
    <source>
        <dbReference type="PROSITE" id="PS50127"/>
    </source>
</evidence>
<dbReference type="CDD" id="cd23810">
    <property type="entry name" value="UBCc_BIRC6"/>
    <property type="match status" value="1"/>
</dbReference>
<evidence type="ECO:0000256" key="2">
    <source>
        <dbReference type="ARBA" id="ARBA00022786"/>
    </source>
</evidence>
<dbReference type="PROSITE" id="PS50127">
    <property type="entry name" value="UBC_2"/>
    <property type="match status" value="1"/>
</dbReference>
<feature type="region of interest" description="Disordered" evidence="3">
    <location>
        <begin position="2607"/>
        <end position="2634"/>
    </location>
</feature>
<dbReference type="Proteomes" id="UP000035680">
    <property type="component" value="Unassembled WGS sequence"/>
</dbReference>
<keyword evidence="5" id="KW-1185">Reference proteome</keyword>
<dbReference type="SMART" id="SM00238">
    <property type="entry name" value="BIR"/>
    <property type="match status" value="1"/>
</dbReference>
<proteinExistence type="predicted"/>
<dbReference type="InterPro" id="IPR001370">
    <property type="entry name" value="BIR_rpt"/>
</dbReference>
<dbReference type="SUPFAM" id="SSF54495">
    <property type="entry name" value="UBC-like"/>
    <property type="match status" value="1"/>
</dbReference>
<keyword evidence="1" id="KW-0808">Transferase</keyword>
<dbReference type="GO" id="GO:0043066">
    <property type="term" value="P:negative regulation of apoptotic process"/>
    <property type="evidence" value="ECO:0007669"/>
    <property type="project" value="TreeGrafter"/>
</dbReference>
<dbReference type="Pfam" id="PF00653">
    <property type="entry name" value="BIR"/>
    <property type="match status" value="1"/>
</dbReference>
<organism evidence="5 6">
    <name type="scientific">Strongyloides venezuelensis</name>
    <name type="common">Threadworm</name>
    <dbReference type="NCBI Taxonomy" id="75913"/>
    <lineage>
        <taxon>Eukaryota</taxon>
        <taxon>Metazoa</taxon>
        <taxon>Ecdysozoa</taxon>
        <taxon>Nematoda</taxon>
        <taxon>Chromadorea</taxon>
        <taxon>Rhabditida</taxon>
        <taxon>Tylenchina</taxon>
        <taxon>Panagrolaimomorpha</taxon>
        <taxon>Strongyloidoidea</taxon>
        <taxon>Strongyloididae</taxon>
        <taxon>Strongyloides</taxon>
    </lineage>
</organism>
<evidence type="ECO:0000313" key="5">
    <source>
        <dbReference type="Proteomes" id="UP000035680"/>
    </source>
</evidence>
<dbReference type="Gene3D" id="3.10.110.10">
    <property type="entry name" value="Ubiquitin Conjugating Enzyme"/>
    <property type="match status" value="1"/>
</dbReference>
<dbReference type="STRING" id="75913.A0A0K0F5N8"/>
<dbReference type="PANTHER" id="PTHR46116:SF39">
    <property type="entry name" value="BACULOVIRAL IAP REPEAT-CONTAINING PROTEIN 6"/>
    <property type="match status" value="1"/>
</dbReference>
<dbReference type="SMART" id="SM00212">
    <property type="entry name" value="UBCc"/>
    <property type="match status" value="1"/>
</dbReference>
<evidence type="ECO:0000256" key="3">
    <source>
        <dbReference type="SAM" id="MobiDB-lite"/>
    </source>
</evidence>
<dbReference type="InterPro" id="IPR016135">
    <property type="entry name" value="UBQ-conjugating_enzyme/RWD"/>
</dbReference>
<dbReference type="CDD" id="cd00022">
    <property type="entry name" value="BIR"/>
    <property type="match status" value="1"/>
</dbReference>
<dbReference type="GO" id="GO:0004869">
    <property type="term" value="F:cysteine-type endopeptidase inhibitor activity"/>
    <property type="evidence" value="ECO:0007669"/>
    <property type="project" value="TreeGrafter"/>
</dbReference>
<dbReference type="PANTHER" id="PTHR46116">
    <property type="entry name" value="(E3-INDEPENDENT) E2 UBIQUITIN-CONJUGATING ENZYME"/>
    <property type="match status" value="1"/>
</dbReference>
<name>A0A0K0F5N8_STRVS</name>
<dbReference type="InterPro" id="IPR000608">
    <property type="entry name" value="UBC"/>
</dbReference>
<dbReference type="PROSITE" id="PS50143">
    <property type="entry name" value="BIR_REPEAT_2"/>
    <property type="match status" value="1"/>
</dbReference>